<reference evidence="1 2" key="1">
    <citation type="submission" date="2021-06" db="EMBL/GenBank/DDBJ databases">
        <authorList>
            <person name="Palmer J.M."/>
        </authorList>
    </citation>
    <scope>NUCLEOTIDE SEQUENCE [LARGE SCALE GENOMIC DNA]</scope>
    <source>
        <strain evidence="1 2">MEX-2019</strain>
        <tissue evidence="1">Muscle</tissue>
    </source>
</reference>
<sequence length="129" mass="13892">RPPEAALIELDFPHGLEKKARAASHAFLHARPRSESYPAALLPLKEPNVPLLGSHLPGIKDADISSRFTTRTPARHHTLFSLGPAKINATVSTISPSSSCFFFIPPKATSLSSRSNPHTSLLHSACHVS</sequence>
<organism evidence="1 2">
    <name type="scientific">Crenichthys baileyi</name>
    <name type="common">White River springfish</name>
    <dbReference type="NCBI Taxonomy" id="28760"/>
    <lineage>
        <taxon>Eukaryota</taxon>
        <taxon>Metazoa</taxon>
        <taxon>Chordata</taxon>
        <taxon>Craniata</taxon>
        <taxon>Vertebrata</taxon>
        <taxon>Euteleostomi</taxon>
        <taxon>Actinopterygii</taxon>
        <taxon>Neopterygii</taxon>
        <taxon>Teleostei</taxon>
        <taxon>Neoteleostei</taxon>
        <taxon>Acanthomorphata</taxon>
        <taxon>Ovalentaria</taxon>
        <taxon>Atherinomorphae</taxon>
        <taxon>Cyprinodontiformes</taxon>
        <taxon>Goodeidae</taxon>
        <taxon>Crenichthys</taxon>
    </lineage>
</organism>
<dbReference type="Proteomes" id="UP001311232">
    <property type="component" value="Unassembled WGS sequence"/>
</dbReference>
<accession>A0AAV9S150</accession>
<dbReference type="AlphaFoldDB" id="A0AAV9S150"/>
<keyword evidence="2" id="KW-1185">Reference proteome</keyword>
<comment type="caution">
    <text evidence="1">The sequence shown here is derived from an EMBL/GenBank/DDBJ whole genome shotgun (WGS) entry which is preliminary data.</text>
</comment>
<feature type="non-terminal residue" evidence="1">
    <location>
        <position position="1"/>
    </location>
</feature>
<proteinExistence type="predicted"/>
<evidence type="ECO:0000313" key="1">
    <source>
        <dbReference type="EMBL" id="KAK5614953.1"/>
    </source>
</evidence>
<protein>
    <submittedName>
        <fullName evidence="1">Uncharacterized protein</fullName>
    </submittedName>
</protein>
<dbReference type="EMBL" id="JAHHUM010001038">
    <property type="protein sequence ID" value="KAK5614953.1"/>
    <property type="molecule type" value="Genomic_DNA"/>
</dbReference>
<name>A0AAV9S150_9TELE</name>
<evidence type="ECO:0000313" key="2">
    <source>
        <dbReference type="Proteomes" id="UP001311232"/>
    </source>
</evidence>
<gene>
    <name evidence="1" type="ORF">CRENBAI_008413</name>
</gene>